<dbReference type="Proteomes" id="UP000823618">
    <property type="component" value="Unassembled WGS sequence"/>
</dbReference>
<reference evidence="1" key="2">
    <citation type="journal article" date="2021" name="PeerJ">
        <title>Extensive microbial diversity within the chicken gut microbiome revealed by metagenomics and culture.</title>
        <authorList>
            <person name="Gilroy R."/>
            <person name="Ravi A."/>
            <person name="Getino M."/>
            <person name="Pursley I."/>
            <person name="Horton D.L."/>
            <person name="Alikhan N.F."/>
            <person name="Baker D."/>
            <person name="Gharbi K."/>
            <person name="Hall N."/>
            <person name="Watson M."/>
            <person name="Adriaenssens E.M."/>
            <person name="Foster-Nyarko E."/>
            <person name="Jarju S."/>
            <person name="Secka A."/>
            <person name="Antonio M."/>
            <person name="Oren A."/>
            <person name="Chaudhuri R.R."/>
            <person name="La Ragione R."/>
            <person name="Hildebrand F."/>
            <person name="Pallen M.J."/>
        </authorList>
    </citation>
    <scope>NUCLEOTIDE SEQUENCE</scope>
    <source>
        <strain evidence="1">E3-2379</strain>
    </source>
</reference>
<accession>A0A9D9I0K4</accession>
<proteinExistence type="predicted"/>
<dbReference type="Pfam" id="PF02572">
    <property type="entry name" value="CobA_CobO_BtuR"/>
    <property type="match status" value="1"/>
</dbReference>
<dbReference type="InterPro" id="IPR027417">
    <property type="entry name" value="P-loop_NTPase"/>
</dbReference>
<dbReference type="PIRSF" id="PIRSF015617">
    <property type="entry name" value="Adensltrnsf_CobA"/>
    <property type="match status" value="1"/>
</dbReference>
<dbReference type="InterPro" id="IPR003724">
    <property type="entry name" value="CblAdoTrfase_CobA"/>
</dbReference>
<dbReference type="GO" id="GO:0008817">
    <property type="term" value="F:corrinoid adenosyltransferase activity"/>
    <property type="evidence" value="ECO:0007669"/>
    <property type="project" value="InterPro"/>
</dbReference>
<dbReference type="SUPFAM" id="SSF52540">
    <property type="entry name" value="P-loop containing nucleoside triphosphate hydrolases"/>
    <property type="match status" value="1"/>
</dbReference>
<protein>
    <submittedName>
        <fullName evidence="1">Cob(I)yrinic acid a,c-diamide adenosyltransferase</fullName>
    </submittedName>
</protein>
<gene>
    <name evidence="1" type="ORF">IAC13_02915</name>
</gene>
<dbReference type="PANTHER" id="PTHR46638:SF1">
    <property type="entry name" value="CORRINOID ADENOSYLTRANSFERASE"/>
    <property type="match status" value="1"/>
</dbReference>
<dbReference type="AlphaFoldDB" id="A0A9D9I0K4"/>
<reference evidence="1" key="1">
    <citation type="submission" date="2020-10" db="EMBL/GenBank/DDBJ databases">
        <authorList>
            <person name="Gilroy R."/>
        </authorList>
    </citation>
    <scope>NUCLEOTIDE SEQUENCE</scope>
    <source>
        <strain evidence="1">E3-2379</strain>
    </source>
</reference>
<organism evidence="1 2">
    <name type="scientific">Candidatus Scybalomonas excrementavium</name>
    <dbReference type="NCBI Taxonomy" id="2840943"/>
    <lineage>
        <taxon>Bacteria</taxon>
        <taxon>Bacillati</taxon>
        <taxon>Bacillota</taxon>
        <taxon>Clostridia</taxon>
        <taxon>Lachnospirales</taxon>
        <taxon>Lachnospiraceae</taxon>
        <taxon>Lachnospiraceae incertae sedis</taxon>
        <taxon>Candidatus Scybalomonas</taxon>
    </lineage>
</organism>
<sequence length="163" mass="18334">MKNTNVQVYCGEGRGKTSASIGKCIELASAGKQVVVVQFLKGKSSEELNLLKRLEPEIKVFRFEKNDCPYEQLTKEQKQEQEVNIYNGLHYARKVVDTKSCDVLVLDEILGLLDHKIVGIDLMEELVHLAEGQIELILTGRELPKSIENLAGFVYQINTIKEG</sequence>
<dbReference type="GO" id="GO:0005524">
    <property type="term" value="F:ATP binding"/>
    <property type="evidence" value="ECO:0007669"/>
    <property type="project" value="InterPro"/>
</dbReference>
<evidence type="ECO:0000313" key="1">
    <source>
        <dbReference type="EMBL" id="MBO8462866.1"/>
    </source>
</evidence>
<name>A0A9D9I0K4_9FIRM</name>
<dbReference type="PANTHER" id="PTHR46638">
    <property type="entry name" value="CORRINOID ADENOSYLTRANSFERASE"/>
    <property type="match status" value="1"/>
</dbReference>
<evidence type="ECO:0000313" key="2">
    <source>
        <dbReference type="Proteomes" id="UP000823618"/>
    </source>
</evidence>
<dbReference type="Gene3D" id="3.40.50.300">
    <property type="entry name" value="P-loop containing nucleotide triphosphate hydrolases"/>
    <property type="match status" value="1"/>
</dbReference>
<dbReference type="EMBL" id="JADIML010000082">
    <property type="protein sequence ID" value="MBO8462866.1"/>
    <property type="molecule type" value="Genomic_DNA"/>
</dbReference>
<comment type="caution">
    <text evidence="1">The sequence shown here is derived from an EMBL/GenBank/DDBJ whole genome shotgun (WGS) entry which is preliminary data.</text>
</comment>
<dbReference type="GO" id="GO:0009236">
    <property type="term" value="P:cobalamin biosynthetic process"/>
    <property type="evidence" value="ECO:0007669"/>
    <property type="project" value="InterPro"/>
</dbReference>